<keyword evidence="5" id="KW-0805">Transcription regulation</keyword>
<keyword evidence="3 8" id="KW-0597">Phosphoprotein</keyword>
<dbReference type="Proteomes" id="UP000035170">
    <property type="component" value="Unassembled WGS sequence"/>
</dbReference>
<dbReference type="GO" id="GO:0045893">
    <property type="term" value="P:positive regulation of DNA-templated transcription"/>
    <property type="evidence" value="ECO:0007669"/>
    <property type="project" value="UniProtKB-ARBA"/>
</dbReference>
<dbReference type="GO" id="GO:0042802">
    <property type="term" value="F:identical protein binding"/>
    <property type="evidence" value="ECO:0007669"/>
    <property type="project" value="UniProtKB-ARBA"/>
</dbReference>
<dbReference type="GO" id="GO:0000156">
    <property type="term" value="F:phosphorelay response regulator activity"/>
    <property type="evidence" value="ECO:0007669"/>
    <property type="project" value="TreeGrafter"/>
</dbReference>
<dbReference type="CDD" id="cd17620">
    <property type="entry name" value="REC_OmpR_KdpE-like"/>
    <property type="match status" value="1"/>
</dbReference>
<dbReference type="Pfam" id="PF00486">
    <property type="entry name" value="Trans_reg_C"/>
    <property type="match status" value="1"/>
</dbReference>
<keyword evidence="6 9" id="KW-0238">DNA-binding</keyword>
<evidence type="ECO:0000259" key="10">
    <source>
        <dbReference type="PROSITE" id="PS50110"/>
    </source>
</evidence>
<evidence type="ECO:0000313" key="12">
    <source>
        <dbReference type="EMBL" id="KLN53193.1"/>
    </source>
</evidence>
<dbReference type="Gene3D" id="1.10.10.10">
    <property type="entry name" value="Winged helix-like DNA-binding domain superfamily/Winged helix DNA-binding domain"/>
    <property type="match status" value="1"/>
</dbReference>
<accession>A0A0H2LSC2</accession>
<dbReference type="PANTHER" id="PTHR48111">
    <property type="entry name" value="REGULATOR OF RPOS"/>
    <property type="match status" value="1"/>
</dbReference>
<dbReference type="InterPro" id="IPR039420">
    <property type="entry name" value="WalR-like"/>
</dbReference>
<evidence type="ECO:0000256" key="4">
    <source>
        <dbReference type="ARBA" id="ARBA00023012"/>
    </source>
</evidence>
<protein>
    <submittedName>
        <fullName evidence="12">KDP operon transcriptional regulatory protein KdpE</fullName>
    </submittedName>
</protein>
<name>A0A0H2LSC2_VARPD</name>
<dbReference type="SMART" id="SM00448">
    <property type="entry name" value="REC"/>
    <property type="match status" value="1"/>
</dbReference>
<keyword evidence="13" id="KW-1185">Reference proteome</keyword>
<comment type="subcellular location">
    <subcellularLocation>
        <location evidence="1">Cytoplasm</location>
    </subcellularLocation>
</comment>
<evidence type="ECO:0000256" key="2">
    <source>
        <dbReference type="ARBA" id="ARBA00022490"/>
    </source>
</evidence>
<dbReference type="EMBL" id="JZWI01000037">
    <property type="protein sequence ID" value="KLN53193.1"/>
    <property type="molecule type" value="Genomic_DNA"/>
</dbReference>
<evidence type="ECO:0000256" key="1">
    <source>
        <dbReference type="ARBA" id="ARBA00004496"/>
    </source>
</evidence>
<dbReference type="InterPro" id="IPR036388">
    <property type="entry name" value="WH-like_DNA-bd_sf"/>
</dbReference>
<feature type="domain" description="Response regulatory" evidence="10">
    <location>
        <begin position="7"/>
        <end position="120"/>
    </location>
</feature>
<dbReference type="AlphaFoldDB" id="A0A0H2LSC2"/>
<dbReference type="PANTHER" id="PTHR48111:SF50">
    <property type="entry name" value="KDP OPERON TRANSCRIPTIONAL REGULATORY PROTEIN KDPE"/>
    <property type="match status" value="1"/>
</dbReference>
<dbReference type="PROSITE" id="PS50110">
    <property type="entry name" value="RESPONSE_REGULATORY"/>
    <property type="match status" value="1"/>
</dbReference>
<evidence type="ECO:0000256" key="6">
    <source>
        <dbReference type="ARBA" id="ARBA00023125"/>
    </source>
</evidence>
<feature type="modified residue" description="4-aspartylphosphate" evidence="8">
    <location>
        <position position="56"/>
    </location>
</feature>
<feature type="DNA-binding region" description="OmpR/PhoB-type" evidence="9">
    <location>
        <begin position="132"/>
        <end position="231"/>
    </location>
</feature>
<organism evidence="12 13">
    <name type="scientific">Variovorax paradoxus</name>
    <dbReference type="NCBI Taxonomy" id="34073"/>
    <lineage>
        <taxon>Bacteria</taxon>
        <taxon>Pseudomonadati</taxon>
        <taxon>Pseudomonadota</taxon>
        <taxon>Betaproteobacteria</taxon>
        <taxon>Burkholderiales</taxon>
        <taxon>Comamonadaceae</taxon>
        <taxon>Variovorax</taxon>
    </lineage>
</organism>
<dbReference type="CDD" id="cd00383">
    <property type="entry name" value="trans_reg_C"/>
    <property type="match status" value="1"/>
</dbReference>
<dbReference type="InterPro" id="IPR001789">
    <property type="entry name" value="Sig_transdc_resp-reg_receiver"/>
</dbReference>
<dbReference type="FunFam" id="3.40.50.2300:FF:000021">
    <property type="entry name" value="Two-component system response regulator KdpE"/>
    <property type="match status" value="1"/>
</dbReference>
<evidence type="ECO:0000256" key="8">
    <source>
        <dbReference type="PROSITE-ProRule" id="PRU00169"/>
    </source>
</evidence>
<evidence type="ECO:0000256" key="5">
    <source>
        <dbReference type="ARBA" id="ARBA00023015"/>
    </source>
</evidence>
<reference evidence="12 13" key="1">
    <citation type="submission" date="2015-03" db="EMBL/GenBank/DDBJ databases">
        <title>Genome sequence of Variovorax paradoxus TBEA6.</title>
        <authorList>
            <person name="Poehlein A."/>
            <person name="Schuldes J."/>
            <person name="Wuebbeler J.H."/>
            <person name="Hiessl S."/>
            <person name="Steinbuechel A."/>
            <person name="Daniel R."/>
        </authorList>
    </citation>
    <scope>NUCLEOTIDE SEQUENCE [LARGE SCALE GENOMIC DNA]</scope>
    <source>
        <strain evidence="12 13">TBEA6</strain>
    </source>
</reference>
<dbReference type="SUPFAM" id="SSF52172">
    <property type="entry name" value="CheY-like"/>
    <property type="match status" value="1"/>
</dbReference>
<evidence type="ECO:0000259" key="11">
    <source>
        <dbReference type="PROSITE" id="PS51755"/>
    </source>
</evidence>
<dbReference type="RefSeq" id="WP_080966685.1">
    <property type="nucleotide sequence ID" value="NZ_JZWI01000037.1"/>
</dbReference>
<dbReference type="GO" id="GO:0005829">
    <property type="term" value="C:cytosol"/>
    <property type="evidence" value="ECO:0007669"/>
    <property type="project" value="TreeGrafter"/>
</dbReference>
<evidence type="ECO:0000256" key="7">
    <source>
        <dbReference type="ARBA" id="ARBA00023163"/>
    </source>
</evidence>
<dbReference type="SMART" id="SM00862">
    <property type="entry name" value="Trans_reg_C"/>
    <property type="match status" value="1"/>
</dbReference>
<keyword evidence="4" id="KW-0902">Two-component regulatory system</keyword>
<gene>
    <name evidence="12" type="primary">kdpE2</name>
    <name evidence="12" type="ORF">VPARA_56740</name>
</gene>
<comment type="caution">
    <text evidence="12">The sequence shown here is derived from an EMBL/GenBank/DDBJ whole genome shotgun (WGS) entry which is preliminary data.</text>
</comment>
<dbReference type="PATRIC" id="fig|34073.19.peg.5820"/>
<sequence length="231" mass="25868">MSESAPRILIVEDEAEIRRFVCLSLAREGFEIYEADSVQRGLIEAGTRRPQMLVLDLGLPDGDGVDLIRSMRAWSNVPILVLSARRDEEDKVEALEAGADDYLVKPFGTAELLARVRAHLRRSSSLAAHADATLIAFGDVKIDLARRTVARAGETLHVTPIEYRLLTHLAAHPQCALSHRQLLQAVWGPNHSQDTHYLRVYMGQLRKKIEHDPAQPRHLVTETGIGYRFVP</sequence>
<dbReference type="FunFam" id="1.10.10.10:FF:000210">
    <property type="entry name" value="Winged-helix transcriptional response regulator KdpE"/>
    <property type="match status" value="1"/>
</dbReference>
<evidence type="ECO:0000256" key="9">
    <source>
        <dbReference type="PROSITE-ProRule" id="PRU01091"/>
    </source>
</evidence>
<dbReference type="Gene3D" id="3.40.50.2300">
    <property type="match status" value="1"/>
</dbReference>
<keyword evidence="7" id="KW-0804">Transcription</keyword>
<keyword evidence="2" id="KW-0963">Cytoplasm</keyword>
<dbReference type="GO" id="GO:0000987">
    <property type="term" value="F:cis-regulatory region sequence-specific DNA binding"/>
    <property type="evidence" value="ECO:0007669"/>
    <property type="project" value="UniProtKB-ARBA"/>
</dbReference>
<dbReference type="Pfam" id="PF00072">
    <property type="entry name" value="Response_reg"/>
    <property type="match status" value="1"/>
</dbReference>
<dbReference type="InterPro" id="IPR001867">
    <property type="entry name" value="OmpR/PhoB-type_DNA-bd"/>
</dbReference>
<dbReference type="InterPro" id="IPR011006">
    <property type="entry name" value="CheY-like_superfamily"/>
</dbReference>
<evidence type="ECO:0000256" key="3">
    <source>
        <dbReference type="ARBA" id="ARBA00022553"/>
    </source>
</evidence>
<dbReference type="PROSITE" id="PS51755">
    <property type="entry name" value="OMPR_PHOB"/>
    <property type="match status" value="1"/>
</dbReference>
<dbReference type="Gene3D" id="6.10.250.690">
    <property type="match status" value="1"/>
</dbReference>
<proteinExistence type="predicted"/>
<evidence type="ECO:0000313" key="13">
    <source>
        <dbReference type="Proteomes" id="UP000035170"/>
    </source>
</evidence>
<feature type="domain" description="OmpR/PhoB-type" evidence="11">
    <location>
        <begin position="132"/>
        <end position="231"/>
    </location>
</feature>
<dbReference type="GO" id="GO:0032993">
    <property type="term" value="C:protein-DNA complex"/>
    <property type="evidence" value="ECO:0007669"/>
    <property type="project" value="TreeGrafter"/>
</dbReference>